<dbReference type="KEGG" id="vg:5470801"/>
<evidence type="ECO:0000313" key="8">
    <source>
        <dbReference type="Proteomes" id="UP000202420"/>
    </source>
</evidence>
<dbReference type="GO" id="GO:0046081">
    <property type="term" value="P:dUTP catabolic process"/>
    <property type="evidence" value="ECO:0007669"/>
    <property type="project" value="InterPro"/>
</dbReference>
<dbReference type="PANTHER" id="PTHR11241:SF0">
    <property type="entry name" value="DEOXYURIDINE 5'-TRIPHOSPHATE NUCLEOTIDOHYDROLASE"/>
    <property type="match status" value="1"/>
</dbReference>
<sequence length="162" mass="17400">MRQYVHIVSPVVMSWRGKCIVTMFSLFVKKLDESAVVPTRGTALSAGYDLSSVADVVVPSLGRVAVPTGLAIKVPANTYGRIAPRSGLAFKHGIDVLAGVVDADYRAEVKVILYNTSGVDYEIKKGDRIAQLVIEKIEMLDVAVVDDLEETSRTGGFGSTGR</sequence>
<evidence type="ECO:0000256" key="2">
    <source>
        <dbReference type="ARBA" id="ARBA00006581"/>
    </source>
</evidence>
<dbReference type="EC" id="3.6.1.23" evidence="3"/>
<evidence type="ECO:0000256" key="4">
    <source>
        <dbReference type="ARBA" id="ARBA00022801"/>
    </source>
</evidence>
<name>A7K9B0_9PHYC</name>
<dbReference type="Proteomes" id="UP000202420">
    <property type="component" value="Segment"/>
</dbReference>
<keyword evidence="5" id="KW-0546">Nucleotide metabolism</keyword>
<protein>
    <recommendedName>
        <fullName evidence="3">dUTP diphosphatase</fullName>
        <ecNumber evidence="3">3.6.1.23</ecNumber>
    </recommendedName>
</protein>
<evidence type="ECO:0000256" key="5">
    <source>
        <dbReference type="ARBA" id="ARBA00023080"/>
    </source>
</evidence>
<dbReference type="InterPro" id="IPR008181">
    <property type="entry name" value="dUTPase"/>
</dbReference>
<dbReference type="GO" id="GO:0004170">
    <property type="term" value="F:dUTP diphosphatase activity"/>
    <property type="evidence" value="ECO:0007669"/>
    <property type="project" value="UniProtKB-EC"/>
</dbReference>
<dbReference type="GO" id="GO:0006226">
    <property type="term" value="P:dUMP biosynthetic process"/>
    <property type="evidence" value="ECO:0007669"/>
    <property type="project" value="InterPro"/>
</dbReference>
<dbReference type="PANTHER" id="PTHR11241">
    <property type="entry name" value="DEOXYURIDINE 5'-TRIPHOSPHATE NUCLEOTIDOHYDROLASE"/>
    <property type="match status" value="1"/>
</dbReference>
<dbReference type="InterPro" id="IPR033704">
    <property type="entry name" value="dUTPase_trimeric"/>
</dbReference>
<dbReference type="CDD" id="cd07557">
    <property type="entry name" value="trimeric_dUTPase"/>
    <property type="match status" value="1"/>
</dbReference>
<proteinExistence type="inferred from homology"/>
<evidence type="ECO:0000256" key="3">
    <source>
        <dbReference type="ARBA" id="ARBA00012379"/>
    </source>
</evidence>
<organism evidence="7 8">
    <name type="scientific">Chlorovirus heliozoae</name>
    <dbReference type="NCBI Taxonomy" id="322019"/>
    <lineage>
        <taxon>Viruses</taxon>
        <taxon>Varidnaviria</taxon>
        <taxon>Bamfordvirae</taxon>
        <taxon>Nucleocytoviricota</taxon>
        <taxon>Megaviricetes</taxon>
        <taxon>Algavirales</taxon>
        <taxon>Phycodnaviridae</taxon>
        <taxon>Chlorovirus</taxon>
    </lineage>
</organism>
<dbReference type="InterPro" id="IPR036157">
    <property type="entry name" value="dUTPase-like_sf"/>
</dbReference>
<dbReference type="RefSeq" id="YP_001426981.1">
    <property type="nucleotide sequence ID" value="NC_008724.1"/>
</dbReference>
<dbReference type="InterPro" id="IPR029054">
    <property type="entry name" value="dUTPase-like"/>
</dbReference>
<feature type="domain" description="dUTPase-like" evidence="6">
    <location>
        <begin position="35"/>
        <end position="161"/>
    </location>
</feature>
<accession>A7K9B0</accession>
<gene>
    <name evidence="7" type="primary">Z500L</name>
    <name evidence="7" type="ORF">ATCV1_Z500L</name>
</gene>
<dbReference type="Gene3D" id="2.70.40.10">
    <property type="match status" value="1"/>
</dbReference>
<reference evidence="7 8" key="1">
    <citation type="submission" date="2006-09" db="EMBL/GenBank/DDBJ databases">
        <title>Sequence and annotation of the 288-kb ATCV-1 virus that infects an endosymbiotic Chlorella strain of the heliozoon Acanthocystis turfacea.</title>
        <authorList>
            <person name="Fitzgerald L.A."/>
            <person name="Graves M.V."/>
            <person name="Li X."/>
            <person name="Pfitzner A.J.P."/>
            <person name="Hartigan J."/>
            <person name="Van Etten J.L."/>
        </authorList>
    </citation>
    <scope>NUCLEOTIDE SEQUENCE [LARGE SCALE GENOMIC DNA]</scope>
    <source>
        <strain evidence="7 8">ATCV-1</strain>
    </source>
</reference>
<evidence type="ECO:0000259" key="6">
    <source>
        <dbReference type="Pfam" id="PF00692"/>
    </source>
</evidence>
<dbReference type="NCBIfam" id="NF001862">
    <property type="entry name" value="PRK00601.1"/>
    <property type="match status" value="1"/>
</dbReference>
<evidence type="ECO:0000256" key="1">
    <source>
        <dbReference type="ARBA" id="ARBA00003495"/>
    </source>
</evidence>
<dbReference type="OrthoDB" id="12539at10239"/>
<dbReference type="GeneID" id="5470801"/>
<keyword evidence="8" id="KW-1185">Reference proteome</keyword>
<comment type="similarity">
    <text evidence="2">Belongs to the dUTPase family.</text>
</comment>
<dbReference type="SUPFAM" id="SSF51283">
    <property type="entry name" value="dUTPase-like"/>
    <property type="match status" value="1"/>
</dbReference>
<dbReference type="NCBIfam" id="TIGR00576">
    <property type="entry name" value="dut"/>
    <property type="match status" value="1"/>
</dbReference>
<dbReference type="EMBL" id="EF101928">
    <property type="protein sequence ID" value="ABT16634.1"/>
    <property type="molecule type" value="Genomic_DNA"/>
</dbReference>
<keyword evidence="4" id="KW-0378">Hydrolase</keyword>
<comment type="function">
    <text evidence="1">This enzyme is involved in nucleotide metabolism: it produces dUMP, the immediate precursor of thymidine nucleotides and it decreases the intracellular concentration of dUTP so that uracil cannot be incorporated into DNA.</text>
</comment>
<dbReference type="Pfam" id="PF00692">
    <property type="entry name" value="dUTPase"/>
    <property type="match status" value="1"/>
</dbReference>
<evidence type="ECO:0000313" key="7">
    <source>
        <dbReference type="EMBL" id="ABT16634.1"/>
    </source>
</evidence>
<dbReference type="GO" id="GO:0000287">
    <property type="term" value="F:magnesium ion binding"/>
    <property type="evidence" value="ECO:0007669"/>
    <property type="project" value="InterPro"/>
</dbReference>